<dbReference type="GO" id="GO:0060628">
    <property type="term" value="P:regulation of ER to Golgi vesicle-mediated transport"/>
    <property type="evidence" value="ECO:0007669"/>
    <property type="project" value="TreeGrafter"/>
</dbReference>
<proteinExistence type="predicted"/>
<dbReference type="EMBL" id="LSYV01000052">
    <property type="protein sequence ID" value="KXZ45699.1"/>
    <property type="molecule type" value="Genomic_DNA"/>
</dbReference>
<evidence type="ECO:0000313" key="2">
    <source>
        <dbReference type="EMBL" id="KXZ45699.1"/>
    </source>
</evidence>
<protein>
    <submittedName>
        <fullName evidence="2">Uncharacterized protein</fullName>
    </submittedName>
</protein>
<dbReference type="Pfam" id="PF04437">
    <property type="entry name" value="RINT1_TIP1"/>
    <property type="match status" value="1"/>
</dbReference>
<sequence>MAPSLGLGYAAGDLPEGHYEPEALPQPAAQRMQRNEEPRWSSASLDEIPDIRSAGSFASWGRNANTTGMPDSRSGSGTAPGNGLVSPAPGGDGPRHLGSPGASRSGGASPAIGGMPRSPLATVVSEDAAADDYRVGGGDDGDGAAGTSFNACYAGVAYEESCGVAYGTATAVNVSYEDVDAAAFGSSEGYYHHGGEQGGCEDAAGAAAGTSEANSVPSDPESALALLREQRRQYRAWVGQCAVTTLAALTAADQAYGGYGSSQTHGWDSGLDPDLPPGSIPADVPGMVAAMDAAGCVREYLLLVKAASEATREASRAGATFAALVLPEPEHFDGPDATAAGEAAEAEYVSAAYGVTTAVAAAVAALEQLERPGAGAGGATLLQEMLPDAGTGPGGAGGGEGSGPVALLRRRLRKTGSALCGRLRQVGVLTALTHFQMAVEQRSTFIELLTAQASGEDGEEAEPEGSKPLLWAAQVLAEPVAAKLRAHFHPAAPTGRLDRPAWLYNTVLEFVREYGHALSTLDDLLACLNLKPHYNMPAEFARALQEAVLDLVRTQRIPAMMALRDRDRTAAAAEGEPSAAEAEAEALWLGLMDASAAYDVALLPLLGATGPAAEAEAARAAGLLAAAAAGGASRRRACDTLDPTAAGTADMHSRYVAVSLAAAPQAADEGAAGATEEGEDAGEGSGGGGGAAGPLSRPGGAVAAAGAAGPTPLLAAWAAAEGAAVLRAIEAAAYDDSSLAPAEEAAARALGADAGDDAGSSAAGGSSSLSAPWTRETWPSLLASEACAQLDGLVARSRWLSAAPAAQRAFLDSSAGPALALLRRRLGRLVDGAVARGEVLGEEGLAKVCAALCAAHALHDHLHSLLLTDLAPLVAALGAADAAALDAPPTPASSAVGESIPAGKLGGGGRGGGGFWSGLLEGAGGGGSTAGAASPARQALRDGVMTLAGGGATGGASLASVAAAAAGAGGGGGGATAPVLGEHLRGFSRLHRDGCLKVAREIALGFGRCSVAYRHAIEDNPQFPFTPEGEGEGEAGGDGDGPAASITPSFAPALLFLQTTLARLSRCCDKSTFADVWRGAAVSINRFMFNFIATESRFTRAGARQFAADVAGLASLFVPYSRRGAASASASAASLSAVAAAAAQAAGGQHFRELQAAARLLCASDEDAADIMRRASAAAVAAAQATGATPRKGRPPLAPSAGTPTKSQRANGGGVAQPHARGDPVRGGMSADPVLSSAGLACLSPLQVMNVIEHRI</sequence>
<dbReference type="STRING" id="33097.A0A150G759"/>
<name>A0A150G759_GONPE</name>
<dbReference type="InterPro" id="IPR007528">
    <property type="entry name" value="RINT1_Tip20"/>
</dbReference>
<dbReference type="GO" id="GO:0006890">
    <property type="term" value="P:retrograde vesicle-mediated transport, Golgi to endoplasmic reticulum"/>
    <property type="evidence" value="ECO:0007669"/>
    <property type="project" value="InterPro"/>
</dbReference>
<gene>
    <name evidence="2" type="ORF">GPECTOR_51g684</name>
</gene>
<feature type="region of interest" description="Disordered" evidence="1">
    <location>
        <begin position="667"/>
        <end position="703"/>
    </location>
</feature>
<dbReference type="OrthoDB" id="407410at2759"/>
<evidence type="ECO:0000256" key="1">
    <source>
        <dbReference type="SAM" id="MobiDB-lite"/>
    </source>
</evidence>
<evidence type="ECO:0000313" key="3">
    <source>
        <dbReference type="Proteomes" id="UP000075714"/>
    </source>
</evidence>
<accession>A0A150G759</accession>
<feature type="compositionally biased region" description="Gly residues" evidence="1">
    <location>
        <begin position="683"/>
        <end position="692"/>
    </location>
</feature>
<dbReference type="Proteomes" id="UP000075714">
    <property type="component" value="Unassembled WGS sequence"/>
</dbReference>
<feature type="region of interest" description="Disordered" evidence="1">
    <location>
        <begin position="1183"/>
        <end position="1231"/>
    </location>
</feature>
<dbReference type="PANTHER" id="PTHR13520">
    <property type="entry name" value="RAD50-INTERACTING PROTEIN 1 RINT-1"/>
    <property type="match status" value="1"/>
</dbReference>
<feature type="region of interest" description="Disordered" evidence="1">
    <location>
        <begin position="1021"/>
        <end position="1042"/>
    </location>
</feature>
<dbReference type="InterPro" id="IPR042044">
    <property type="entry name" value="EXOC6PINT-1/Sec15/Tip20_C_dom2"/>
</dbReference>
<feature type="compositionally biased region" description="Polar residues" evidence="1">
    <location>
        <begin position="62"/>
        <end position="79"/>
    </location>
</feature>
<feature type="region of interest" description="Disordered" evidence="1">
    <location>
        <begin position="1"/>
        <end position="118"/>
    </location>
</feature>
<dbReference type="Gene3D" id="1.20.58.670">
    <property type="entry name" value="Dsl1p vesicle tethering complex, Tip20p subunit, domain D"/>
    <property type="match status" value="1"/>
</dbReference>
<dbReference type="PANTHER" id="PTHR13520:SF0">
    <property type="entry name" value="RAD50-INTERACTING PROTEIN 1"/>
    <property type="match status" value="1"/>
</dbReference>
<feature type="compositionally biased region" description="Low complexity" evidence="1">
    <location>
        <begin position="693"/>
        <end position="703"/>
    </location>
</feature>
<dbReference type="GO" id="GO:0006888">
    <property type="term" value="P:endoplasmic reticulum to Golgi vesicle-mediated transport"/>
    <property type="evidence" value="ECO:0007669"/>
    <property type="project" value="InterPro"/>
</dbReference>
<keyword evidence="3" id="KW-1185">Reference proteome</keyword>
<dbReference type="GO" id="GO:0070939">
    <property type="term" value="C:Dsl1/NZR complex"/>
    <property type="evidence" value="ECO:0007669"/>
    <property type="project" value="InterPro"/>
</dbReference>
<reference evidence="3" key="1">
    <citation type="journal article" date="2016" name="Nat. Commun.">
        <title>The Gonium pectorale genome demonstrates co-option of cell cycle regulation during the evolution of multicellularity.</title>
        <authorList>
            <person name="Hanschen E.R."/>
            <person name="Marriage T.N."/>
            <person name="Ferris P.J."/>
            <person name="Hamaji T."/>
            <person name="Toyoda A."/>
            <person name="Fujiyama A."/>
            <person name="Neme R."/>
            <person name="Noguchi H."/>
            <person name="Minakuchi Y."/>
            <person name="Suzuki M."/>
            <person name="Kawai-Toyooka H."/>
            <person name="Smith D.R."/>
            <person name="Sparks H."/>
            <person name="Anderson J."/>
            <person name="Bakaric R."/>
            <person name="Luria V."/>
            <person name="Karger A."/>
            <person name="Kirschner M.W."/>
            <person name="Durand P.M."/>
            <person name="Michod R.E."/>
            <person name="Nozaki H."/>
            <person name="Olson B.J."/>
        </authorList>
    </citation>
    <scope>NUCLEOTIDE SEQUENCE [LARGE SCALE GENOMIC DNA]</scope>
    <source>
        <strain evidence="3">NIES-2863</strain>
    </source>
</reference>
<dbReference type="AlphaFoldDB" id="A0A150G759"/>
<comment type="caution">
    <text evidence="2">The sequence shown here is derived from an EMBL/GenBank/DDBJ whole genome shotgun (WGS) entry which is preliminary data.</text>
</comment>
<feature type="compositionally biased region" description="Low complexity" evidence="1">
    <location>
        <begin position="98"/>
        <end position="114"/>
    </location>
</feature>
<organism evidence="2 3">
    <name type="scientific">Gonium pectorale</name>
    <name type="common">Green alga</name>
    <dbReference type="NCBI Taxonomy" id="33097"/>
    <lineage>
        <taxon>Eukaryota</taxon>
        <taxon>Viridiplantae</taxon>
        <taxon>Chlorophyta</taxon>
        <taxon>core chlorophytes</taxon>
        <taxon>Chlorophyceae</taxon>
        <taxon>CS clade</taxon>
        <taxon>Chlamydomonadales</taxon>
        <taxon>Volvocaceae</taxon>
        <taxon>Gonium</taxon>
    </lineage>
</organism>